<name>A0ABR9T4V5_9SPHI</name>
<dbReference type="SUPFAM" id="SSF82171">
    <property type="entry name" value="DPP6 N-terminal domain-like"/>
    <property type="match status" value="1"/>
</dbReference>
<gene>
    <name evidence="1" type="ORF">C4F40_06460</name>
</gene>
<dbReference type="Proteomes" id="UP000618319">
    <property type="component" value="Unassembled WGS sequence"/>
</dbReference>
<dbReference type="RefSeq" id="WP_196938050.1">
    <property type="nucleotide sequence ID" value="NZ_MU158689.1"/>
</dbReference>
<dbReference type="EMBL" id="PSKQ01000017">
    <property type="protein sequence ID" value="MBE8720365.1"/>
    <property type="molecule type" value="Genomic_DNA"/>
</dbReference>
<organism evidence="1 2">
    <name type="scientific">Sphingobacterium pedocola</name>
    <dbReference type="NCBI Taxonomy" id="2082722"/>
    <lineage>
        <taxon>Bacteria</taxon>
        <taxon>Pseudomonadati</taxon>
        <taxon>Bacteroidota</taxon>
        <taxon>Sphingobacteriia</taxon>
        <taxon>Sphingobacteriales</taxon>
        <taxon>Sphingobacteriaceae</taxon>
        <taxon>Sphingobacterium</taxon>
    </lineage>
</organism>
<accession>A0ABR9T4V5</accession>
<evidence type="ECO:0000313" key="1">
    <source>
        <dbReference type="EMBL" id="MBE8720365.1"/>
    </source>
</evidence>
<reference evidence="1 2" key="1">
    <citation type="submission" date="2018-02" db="EMBL/GenBank/DDBJ databases">
        <title>Sphingobacterium KA21.</title>
        <authorList>
            <person name="Vasarhelyi B.M."/>
            <person name="Deshmukh S."/>
            <person name="Balint B."/>
            <person name="Kukolya J."/>
        </authorList>
    </citation>
    <scope>NUCLEOTIDE SEQUENCE [LARGE SCALE GENOMIC DNA]</scope>
    <source>
        <strain evidence="1 2">Ka21</strain>
    </source>
</reference>
<proteinExistence type="predicted"/>
<dbReference type="Gene3D" id="2.120.10.30">
    <property type="entry name" value="TolB, C-terminal domain"/>
    <property type="match status" value="1"/>
</dbReference>
<protein>
    <submittedName>
        <fullName evidence="1">Uncharacterized protein</fullName>
    </submittedName>
</protein>
<dbReference type="InterPro" id="IPR011042">
    <property type="entry name" value="6-blade_b-propeller_TolB-like"/>
</dbReference>
<evidence type="ECO:0000313" key="2">
    <source>
        <dbReference type="Proteomes" id="UP000618319"/>
    </source>
</evidence>
<comment type="caution">
    <text evidence="1">The sequence shown here is derived from an EMBL/GenBank/DDBJ whole genome shotgun (WGS) entry which is preliminary data.</text>
</comment>
<keyword evidence="2" id="KW-1185">Reference proteome</keyword>
<sequence length="318" mass="35951">MENIRFLGIFVFFFLCFTACSKDDNGEVNSSTQNLNGKILYDKGENIYSFDLRSGAKSIYFEHNNYSLNGWDVSWDGLTRLETSSIAGDFQNIRFRFVNPSNGVIEHEIIYPRSAQEDRLTSGKLVGHKSQILLEPDLNHGIVLLDLEGNIIKNFRKVNGKNLTLGDKAMMLADKSILFTFDNKYILKTSPPYDEIVAIKEMNYSDWGNVHSSKDGSKLSVRIDKHIYIMNSDGTDLIQVTDSQTQEREGIFSPDGNFLLIAADYQPATSRPGTWSLNIIPLDGTKHIVGKTPSEAVIVVKEQNNENVEKGDNYMLWR</sequence>